<sequence length="334" mass="39434">DFTRISVAQNNLQELKEIWDQWNNEVRQLFYSNYGDLPYLLDMKVDKHLFRALAQFWNPAYSCFTFGKVDLVPTIEEYVALLQCSRIQVDRIYSKVVNVPTFLKKLISITGMSEQWVTARIKQKGDSRNKVEVFALSIYGLIVFPKILGHIDEAVTDLFDRLDKRVTPVPVILVETFRSFNACRRAREGRFIGCSQLLLAWFHSHFWKVNKVSYRVFSESYSPLEEVVAMSRRDDISEEKWMEIFRNLQEEDIEWRALWLLSDEILYRCGDFDWVPLLRIWGAVGYAPLLVLRQYRSRQFVPATQGLDECEFSCKDDGYKRKAREMANAWNQTR</sequence>
<accession>A0A7J8WBE6</accession>
<feature type="domain" description="DUF7745" evidence="1">
    <location>
        <begin position="16"/>
        <end position="127"/>
    </location>
</feature>
<organism evidence="2 3">
    <name type="scientific">Gossypium klotzschianum</name>
    <dbReference type="NCBI Taxonomy" id="34286"/>
    <lineage>
        <taxon>Eukaryota</taxon>
        <taxon>Viridiplantae</taxon>
        <taxon>Streptophyta</taxon>
        <taxon>Embryophyta</taxon>
        <taxon>Tracheophyta</taxon>
        <taxon>Spermatophyta</taxon>
        <taxon>Magnoliopsida</taxon>
        <taxon>eudicotyledons</taxon>
        <taxon>Gunneridae</taxon>
        <taxon>Pentapetalae</taxon>
        <taxon>rosids</taxon>
        <taxon>malvids</taxon>
        <taxon>Malvales</taxon>
        <taxon>Malvaceae</taxon>
        <taxon>Malvoideae</taxon>
        <taxon>Gossypium</taxon>
    </lineage>
</organism>
<dbReference type="PANTHER" id="PTHR48200">
    <property type="entry name" value="PROTEIN, PUTATIVE-RELATED"/>
    <property type="match status" value="1"/>
</dbReference>
<dbReference type="EMBL" id="JABFAB010242822">
    <property type="protein sequence ID" value="MBA0671954.1"/>
    <property type="molecule type" value="Genomic_DNA"/>
</dbReference>
<feature type="domain" description="DUF7745" evidence="1">
    <location>
        <begin position="128"/>
        <end position="332"/>
    </location>
</feature>
<dbReference type="OrthoDB" id="968951at2759"/>
<dbReference type="Pfam" id="PF24924">
    <property type="entry name" value="DUF7745"/>
    <property type="match status" value="2"/>
</dbReference>
<dbReference type="Proteomes" id="UP000593573">
    <property type="component" value="Unassembled WGS sequence"/>
</dbReference>
<evidence type="ECO:0000259" key="1">
    <source>
        <dbReference type="Pfam" id="PF24924"/>
    </source>
</evidence>
<keyword evidence="3" id="KW-1185">Reference proteome</keyword>
<name>A0A7J8WBE6_9ROSI</name>
<dbReference type="PANTHER" id="PTHR48200:SF1">
    <property type="entry name" value="AMINOTRANSFERASE-LIKE PLANT MOBILE DOMAIN-CONTAINING PROTEIN"/>
    <property type="match status" value="1"/>
</dbReference>
<feature type="non-terminal residue" evidence="2">
    <location>
        <position position="334"/>
    </location>
</feature>
<dbReference type="AlphaFoldDB" id="A0A7J8WBE6"/>
<proteinExistence type="predicted"/>
<gene>
    <name evidence="2" type="ORF">Goklo_007482</name>
</gene>
<reference evidence="2 3" key="1">
    <citation type="journal article" date="2019" name="Genome Biol. Evol.">
        <title>Insights into the evolution of the New World diploid cottons (Gossypium, subgenus Houzingenia) based on genome sequencing.</title>
        <authorList>
            <person name="Grover C.E."/>
            <person name="Arick M.A. 2nd"/>
            <person name="Thrash A."/>
            <person name="Conover J.L."/>
            <person name="Sanders W.S."/>
            <person name="Peterson D.G."/>
            <person name="Frelichowski J.E."/>
            <person name="Scheffler J.A."/>
            <person name="Scheffler B.E."/>
            <person name="Wendel J.F."/>
        </authorList>
    </citation>
    <scope>NUCLEOTIDE SEQUENCE [LARGE SCALE GENOMIC DNA]</scope>
    <source>
        <strain evidence="2">57</strain>
        <tissue evidence="2">Leaf</tissue>
    </source>
</reference>
<evidence type="ECO:0000313" key="3">
    <source>
        <dbReference type="Proteomes" id="UP000593573"/>
    </source>
</evidence>
<comment type="caution">
    <text evidence="2">The sequence shown here is derived from an EMBL/GenBank/DDBJ whole genome shotgun (WGS) entry which is preliminary data.</text>
</comment>
<dbReference type="InterPro" id="IPR056647">
    <property type="entry name" value="DUF7745"/>
</dbReference>
<evidence type="ECO:0000313" key="2">
    <source>
        <dbReference type="EMBL" id="MBA0671954.1"/>
    </source>
</evidence>
<protein>
    <recommendedName>
        <fullName evidence="1">DUF7745 domain-containing protein</fullName>
    </recommendedName>
</protein>